<organism evidence="4">
    <name type="scientific">anaerobic digester metagenome</name>
    <dbReference type="NCBI Taxonomy" id="1263854"/>
    <lineage>
        <taxon>unclassified sequences</taxon>
        <taxon>metagenomes</taxon>
        <taxon>ecological metagenomes</taxon>
    </lineage>
</organism>
<evidence type="ECO:0000256" key="2">
    <source>
        <dbReference type="ARBA" id="ARBA00023002"/>
    </source>
</evidence>
<name>A0A485LZ09_9ZZZZ</name>
<dbReference type="Pfam" id="PF00881">
    <property type="entry name" value="Nitroreductase"/>
    <property type="match status" value="1"/>
</dbReference>
<dbReference type="EMBL" id="CAADRM010000083">
    <property type="protein sequence ID" value="VFU13721.1"/>
    <property type="molecule type" value="Genomic_DNA"/>
</dbReference>
<sequence>MELDQAIAERRSIRKFTDYVVSDDEIRTLIDAARQAPSWANTQVWEFIAVRDKGLIEKVVQTYAEKNPATKGSLGASVLIVACAKTGVSGCYDGKDVTSLSNWYMFDLGMAVQNLCLKAHAMDLGTVVVGLMDHQACKKLLKVPAGHEVVAVIPVGRPAAPGKSGPPRKELADILYRDTFGTAF</sequence>
<dbReference type="Gene3D" id="3.40.109.10">
    <property type="entry name" value="NADH Oxidase"/>
    <property type="match status" value="1"/>
</dbReference>
<evidence type="ECO:0000256" key="1">
    <source>
        <dbReference type="ARBA" id="ARBA00007118"/>
    </source>
</evidence>
<evidence type="ECO:0000313" key="4">
    <source>
        <dbReference type="EMBL" id="VFU13721.1"/>
    </source>
</evidence>
<dbReference type="AlphaFoldDB" id="A0A485LZ09"/>
<dbReference type="InterPro" id="IPR029479">
    <property type="entry name" value="Nitroreductase"/>
</dbReference>
<dbReference type="SUPFAM" id="SSF55469">
    <property type="entry name" value="FMN-dependent nitroreductase-like"/>
    <property type="match status" value="1"/>
</dbReference>
<dbReference type="PANTHER" id="PTHR43673">
    <property type="entry name" value="NAD(P)H NITROREDUCTASE YDGI-RELATED"/>
    <property type="match status" value="1"/>
</dbReference>
<dbReference type="InterPro" id="IPR000415">
    <property type="entry name" value="Nitroreductase-like"/>
</dbReference>
<dbReference type="PANTHER" id="PTHR43673:SF10">
    <property type="entry name" value="NADH DEHYDROGENASE_NAD(P)H NITROREDUCTASE XCC3605-RELATED"/>
    <property type="match status" value="1"/>
</dbReference>
<proteinExistence type="inferred from homology"/>
<dbReference type="GO" id="GO:0016491">
    <property type="term" value="F:oxidoreductase activity"/>
    <property type="evidence" value="ECO:0007669"/>
    <property type="project" value="UniProtKB-KW"/>
</dbReference>
<protein>
    <submittedName>
        <fullName evidence="4">Albonoursin synthase</fullName>
        <ecNumber evidence="4">1.3.3.13</ecNumber>
    </submittedName>
</protein>
<evidence type="ECO:0000259" key="3">
    <source>
        <dbReference type="Pfam" id="PF00881"/>
    </source>
</evidence>
<dbReference type="EC" id="1.3.3.13" evidence="4"/>
<comment type="similarity">
    <text evidence="1">Belongs to the nitroreductase family.</text>
</comment>
<gene>
    <name evidence="4" type="primary">albA</name>
    <name evidence="4" type="ORF">SCFA_210007</name>
</gene>
<accession>A0A485LZ09</accession>
<reference evidence="4" key="1">
    <citation type="submission" date="2019-03" db="EMBL/GenBank/DDBJ databases">
        <authorList>
            <person name="Hao L."/>
        </authorList>
    </citation>
    <scope>NUCLEOTIDE SEQUENCE</scope>
</reference>
<feature type="domain" description="Nitroreductase" evidence="3">
    <location>
        <begin position="7"/>
        <end position="157"/>
    </location>
</feature>
<keyword evidence="2 4" id="KW-0560">Oxidoreductase</keyword>